<dbReference type="Proteomes" id="UP000318138">
    <property type="component" value="Chromosome"/>
</dbReference>
<accession>A0A859FDF7</accession>
<gene>
    <name evidence="1" type="ORF">FLK61_26350</name>
</gene>
<dbReference type="KEGG" id="psua:FLK61_26350"/>
<name>A0A859FDF7_9BACI</name>
<dbReference type="RefSeq" id="WP_176008325.1">
    <property type="nucleotide sequence ID" value="NZ_CP041372.2"/>
</dbReference>
<dbReference type="AlphaFoldDB" id="A0A859FDF7"/>
<reference evidence="2" key="1">
    <citation type="submission" date="2019-07" db="EMBL/GenBank/DDBJ databases">
        <title>Bacillus alkalisoli sp. nov. isolated from saline soil.</title>
        <authorList>
            <person name="Sun J.-Q."/>
            <person name="Xu L."/>
        </authorList>
    </citation>
    <scope>NUCLEOTIDE SEQUENCE [LARGE SCALE GENOMIC DNA]</scope>
    <source>
        <strain evidence="2">M4U3P1</strain>
    </source>
</reference>
<evidence type="ECO:0008006" key="3">
    <source>
        <dbReference type="Google" id="ProtNLM"/>
    </source>
</evidence>
<keyword evidence="2" id="KW-1185">Reference proteome</keyword>
<sequence length="187" mass="20394">MKKTNLGVTTLVGAFAITAAYINLTGEENSFTSAPDEPLVASQTHEGDAQIERPQPIALEELNMEVTIPLHLHENEVATDGAESILSQDGVTSSQSNNQESVTAFYMTTEGNEITVVEIQEAITIEEIASWYEEGDVTFFDVEGYDALYDNGHGKVIHITTGEKIYTIGGTKVSDDVLYDIANQIEF</sequence>
<proteinExistence type="predicted"/>
<protein>
    <recommendedName>
        <fullName evidence="3">DUF4367 domain-containing protein</fullName>
    </recommendedName>
</protein>
<evidence type="ECO:0000313" key="2">
    <source>
        <dbReference type="Proteomes" id="UP000318138"/>
    </source>
</evidence>
<dbReference type="EMBL" id="CP041372">
    <property type="protein sequence ID" value="QKS70285.1"/>
    <property type="molecule type" value="Genomic_DNA"/>
</dbReference>
<organism evidence="1 2">
    <name type="scientific">Paenalkalicoccus suaedae</name>
    <dbReference type="NCBI Taxonomy" id="2592382"/>
    <lineage>
        <taxon>Bacteria</taxon>
        <taxon>Bacillati</taxon>
        <taxon>Bacillota</taxon>
        <taxon>Bacilli</taxon>
        <taxon>Bacillales</taxon>
        <taxon>Bacillaceae</taxon>
        <taxon>Paenalkalicoccus</taxon>
    </lineage>
</organism>
<evidence type="ECO:0000313" key="1">
    <source>
        <dbReference type="EMBL" id="QKS70285.1"/>
    </source>
</evidence>